<evidence type="ECO:0000313" key="2">
    <source>
        <dbReference type="EMBL" id="PGH12432.1"/>
    </source>
</evidence>
<accession>A0A2B7XUY2</accession>
<organism evidence="2 3">
    <name type="scientific">Helicocarpus griseus UAMH5409</name>
    <dbReference type="NCBI Taxonomy" id="1447875"/>
    <lineage>
        <taxon>Eukaryota</taxon>
        <taxon>Fungi</taxon>
        <taxon>Dikarya</taxon>
        <taxon>Ascomycota</taxon>
        <taxon>Pezizomycotina</taxon>
        <taxon>Eurotiomycetes</taxon>
        <taxon>Eurotiomycetidae</taxon>
        <taxon>Onygenales</taxon>
        <taxon>Ajellomycetaceae</taxon>
        <taxon>Helicocarpus</taxon>
    </lineage>
</organism>
<dbReference type="PANTHER" id="PTHR43591:SF10">
    <property type="entry name" value="ABC TRANSMEMBRANE TYPE-1 DOMAIN-CONTAINING PROTEIN-RELATED"/>
    <property type="match status" value="1"/>
</dbReference>
<dbReference type="AlphaFoldDB" id="A0A2B7XUY2"/>
<protein>
    <recommendedName>
        <fullName evidence="4">Methyltransferase</fullName>
    </recommendedName>
</protein>
<keyword evidence="3" id="KW-1185">Reference proteome</keyword>
<reference evidence="2 3" key="1">
    <citation type="submission" date="2017-10" db="EMBL/GenBank/DDBJ databases">
        <title>Comparative genomics in systemic dimorphic fungi from Ajellomycetaceae.</title>
        <authorList>
            <person name="Munoz J.F."/>
            <person name="Mcewen J.G."/>
            <person name="Clay O.K."/>
            <person name="Cuomo C.A."/>
        </authorList>
    </citation>
    <scope>NUCLEOTIDE SEQUENCE [LARGE SCALE GENOMIC DNA]</scope>
    <source>
        <strain evidence="2 3">UAMH5409</strain>
    </source>
</reference>
<dbReference type="Gene3D" id="3.40.50.150">
    <property type="entry name" value="Vaccinia Virus protein VP39"/>
    <property type="match status" value="1"/>
</dbReference>
<proteinExistence type="predicted"/>
<dbReference type="STRING" id="1447875.A0A2B7XUY2"/>
<feature type="region of interest" description="Disordered" evidence="1">
    <location>
        <begin position="1"/>
        <end position="29"/>
    </location>
</feature>
<dbReference type="CDD" id="cd02440">
    <property type="entry name" value="AdoMet_MTases"/>
    <property type="match status" value="1"/>
</dbReference>
<comment type="caution">
    <text evidence="2">The sequence shown here is derived from an EMBL/GenBank/DDBJ whole genome shotgun (WGS) entry which is preliminary data.</text>
</comment>
<evidence type="ECO:0000256" key="1">
    <source>
        <dbReference type="SAM" id="MobiDB-lite"/>
    </source>
</evidence>
<dbReference type="SUPFAM" id="SSF53335">
    <property type="entry name" value="S-adenosyl-L-methionine-dependent methyltransferases"/>
    <property type="match status" value="1"/>
</dbReference>
<dbReference type="InterPro" id="IPR029063">
    <property type="entry name" value="SAM-dependent_MTases_sf"/>
</dbReference>
<evidence type="ECO:0008006" key="4">
    <source>
        <dbReference type="Google" id="ProtNLM"/>
    </source>
</evidence>
<dbReference type="PANTHER" id="PTHR43591">
    <property type="entry name" value="METHYLTRANSFERASE"/>
    <property type="match status" value="1"/>
</dbReference>
<gene>
    <name evidence="2" type="ORF">AJ79_04268</name>
</gene>
<dbReference type="GO" id="GO:0008168">
    <property type="term" value="F:methyltransferase activity"/>
    <property type="evidence" value="ECO:0007669"/>
    <property type="project" value="TreeGrafter"/>
</dbReference>
<dbReference type="EMBL" id="PDNB01000058">
    <property type="protein sequence ID" value="PGH12432.1"/>
    <property type="molecule type" value="Genomic_DNA"/>
</dbReference>
<dbReference type="Pfam" id="PF13489">
    <property type="entry name" value="Methyltransf_23"/>
    <property type="match status" value="1"/>
</dbReference>
<dbReference type="OrthoDB" id="2013972at2759"/>
<evidence type="ECO:0000313" key="3">
    <source>
        <dbReference type="Proteomes" id="UP000223968"/>
    </source>
</evidence>
<sequence length="329" mass="37065">MSAAATEEQPTNPQVINVDDDVDSTVGDSDVSAYSASVTSSVLNYQYANGRRYNSYRNGEYLLPNDETEQDRLDIFHHVFLLLLDGKLVRAPVVKPQQVLDLGTGTGLWAMDYADENPSAQVIGTDLSPIQPSWVSPNVKFYVEDMEQDWAYDEAFDLIHMRQLGGSIKDWNKLLKQCYENLKPGAWVELQEPATWFSCDDDTMSKATASNEYQVLCNEAARKFGKEINVAHKLKQEAIDAGFVDVREEVMKVPIGPWAKDPKLKEIGRYFLELSTMGIEAYTLGFIGKILGWSQAECQVLAAKVKTELRNPRNHIYINTHFISGRKPN</sequence>
<dbReference type="Proteomes" id="UP000223968">
    <property type="component" value="Unassembled WGS sequence"/>
</dbReference>
<name>A0A2B7XUY2_9EURO</name>